<feature type="region of interest" description="Disordered" evidence="1">
    <location>
        <begin position="206"/>
        <end position="228"/>
    </location>
</feature>
<name>A0A4C1WUP7_EUMVA</name>
<dbReference type="EMBL" id="BGZK01000664">
    <property type="protein sequence ID" value="GBP55256.1"/>
    <property type="molecule type" value="Genomic_DNA"/>
</dbReference>
<comment type="caution">
    <text evidence="2">The sequence shown here is derived from an EMBL/GenBank/DDBJ whole genome shotgun (WGS) entry which is preliminary data.</text>
</comment>
<sequence>MLVHYLIFVFVETYKHRSIVENSNGPLLMYPTINPSLVNQISYTFYGTLRVIVRLVLERFFYCSLGTLDLNNRRNEHDRGRRLTRTSHEWFKSIYLQIPTCFAIAQLLSRALSAATESRNSVTKIKPNTPPLRLSCRSAERSLNVYVYGTTVRSSHGSRRAAPKSDEYTLVRVLSMAGGVRRPPPPDDASAAPHIPALMRSEAIDTQKGTQVKRAVRRSDTRRPPSSEHICEEPKVECVVLHEPDCDPTMDVIFVHGLYAQQSLARLRTAFGNEIPCKTTIYNWFAEFKSSRVNLRDEFRDGRPSTCEQQKHRCYARYGRDRQACDLLRNSGTLRHSHESNIINLTQTFGYEKAVLAMDPTKFN</sequence>
<accession>A0A4C1WUP7</accession>
<proteinExistence type="predicted"/>
<feature type="compositionally biased region" description="Basic and acidic residues" evidence="1">
    <location>
        <begin position="217"/>
        <end position="228"/>
    </location>
</feature>
<gene>
    <name evidence="2" type="ORF">EVAR_24452_1</name>
</gene>
<organism evidence="2 3">
    <name type="scientific">Eumeta variegata</name>
    <name type="common">Bagworm moth</name>
    <name type="synonym">Eumeta japonica</name>
    <dbReference type="NCBI Taxonomy" id="151549"/>
    <lineage>
        <taxon>Eukaryota</taxon>
        <taxon>Metazoa</taxon>
        <taxon>Ecdysozoa</taxon>
        <taxon>Arthropoda</taxon>
        <taxon>Hexapoda</taxon>
        <taxon>Insecta</taxon>
        <taxon>Pterygota</taxon>
        <taxon>Neoptera</taxon>
        <taxon>Endopterygota</taxon>
        <taxon>Lepidoptera</taxon>
        <taxon>Glossata</taxon>
        <taxon>Ditrysia</taxon>
        <taxon>Tineoidea</taxon>
        <taxon>Psychidae</taxon>
        <taxon>Oiketicinae</taxon>
        <taxon>Eumeta</taxon>
    </lineage>
</organism>
<evidence type="ECO:0000256" key="1">
    <source>
        <dbReference type="SAM" id="MobiDB-lite"/>
    </source>
</evidence>
<evidence type="ECO:0000313" key="2">
    <source>
        <dbReference type="EMBL" id="GBP55256.1"/>
    </source>
</evidence>
<keyword evidence="3" id="KW-1185">Reference proteome</keyword>
<evidence type="ECO:0000313" key="3">
    <source>
        <dbReference type="Proteomes" id="UP000299102"/>
    </source>
</evidence>
<reference evidence="2 3" key="1">
    <citation type="journal article" date="2019" name="Commun. Biol.">
        <title>The bagworm genome reveals a unique fibroin gene that provides high tensile strength.</title>
        <authorList>
            <person name="Kono N."/>
            <person name="Nakamura H."/>
            <person name="Ohtoshi R."/>
            <person name="Tomita M."/>
            <person name="Numata K."/>
            <person name="Arakawa K."/>
        </authorList>
    </citation>
    <scope>NUCLEOTIDE SEQUENCE [LARGE SCALE GENOMIC DNA]</scope>
</reference>
<protein>
    <recommendedName>
        <fullName evidence="4">Mos1 transposase HTH domain-containing protein</fullName>
    </recommendedName>
</protein>
<dbReference type="AlphaFoldDB" id="A0A4C1WUP7"/>
<dbReference type="Proteomes" id="UP000299102">
    <property type="component" value="Unassembled WGS sequence"/>
</dbReference>
<dbReference type="OrthoDB" id="10017160at2759"/>
<evidence type="ECO:0008006" key="4">
    <source>
        <dbReference type="Google" id="ProtNLM"/>
    </source>
</evidence>